<comment type="caution">
    <text evidence="2">The sequence shown here is derived from an EMBL/GenBank/DDBJ whole genome shotgun (WGS) entry which is preliminary data.</text>
</comment>
<dbReference type="HOGENOM" id="CLU_663956_0_0_1"/>
<reference evidence="3" key="2">
    <citation type="submission" date="2013-04" db="EMBL/GenBank/DDBJ databases">
        <title>Genomic mechanisms accounting for the adaptation to parasitism in nematode-trapping fungi.</title>
        <authorList>
            <person name="Ahren D.G."/>
        </authorList>
    </citation>
    <scope>NUCLEOTIDE SEQUENCE [LARGE SCALE GENOMIC DNA]</scope>
    <source>
        <strain evidence="3">CBS 200.50</strain>
    </source>
</reference>
<dbReference type="Proteomes" id="UP000015100">
    <property type="component" value="Unassembled WGS sequence"/>
</dbReference>
<evidence type="ECO:0000256" key="1">
    <source>
        <dbReference type="SAM" id="MobiDB-lite"/>
    </source>
</evidence>
<name>S8C5T7_DACHA</name>
<proteinExistence type="predicted"/>
<dbReference type="AlphaFoldDB" id="S8C5T7"/>
<evidence type="ECO:0000313" key="3">
    <source>
        <dbReference type="Proteomes" id="UP000015100"/>
    </source>
</evidence>
<accession>S8C5T7</accession>
<dbReference type="OMA" id="GWRENEA"/>
<protein>
    <submittedName>
        <fullName evidence="2">Uncharacterized protein</fullName>
    </submittedName>
</protein>
<reference evidence="2 3" key="1">
    <citation type="journal article" date="2013" name="PLoS Genet.">
        <title>Genomic mechanisms accounting for the adaptation to parasitism in nematode-trapping fungi.</title>
        <authorList>
            <person name="Meerupati T."/>
            <person name="Andersson K.M."/>
            <person name="Friman E."/>
            <person name="Kumar D."/>
            <person name="Tunlid A."/>
            <person name="Ahren D."/>
        </authorList>
    </citation>
    <scope>NUCLEOTIDE SEQUENCE [LARGE SCALE GENOMIC DNA]</scope>
    <source>
        <strain evidence="2 3">CBS 200.50</strain>
    </source>
</reference>
<keyword evidence="3" id="KW-1185">Reference proteome</keyword>
<sequence>MERTKVAYFEQNHDAIKACYDILENIGQGAKKDYRFGWAPWEAEYLQEEQNEENELAQRERRQPFEIVHQMSLLELSMELDLELKRLGQILLDQVEKTEKPQPSPAADPYENPFAHTSNYYDAQARTAPQGRVEPNEPLRTYTEFAGFEAMNKLDQLITFNGKLLAWVADLRVGFFWFHDRPGPLQKKSIIGLLFDFMDSIEGRGDLEDDERRRTRWTNGEEEFIDTLYSIPDDPNHTDRSDDPDDLDFENEYVPYLPFRTEYLKNGKELFLLGLNGLLSHLGPLAQEYQKLIIKTFKPPLMKNHPEVSAAWDLAYRQYQFMMFYYEGLSRFSFKLSKLPDLTTTWVEPTKQQIKYMERKELFDGLGEYGEDITEDYFANFGHLDGAVSEKEGSKVSIEESNSVNDDSIVPDYA</sequence>
<gene>
    <name evidence="2" type="ORF">H072_2943</name>
</gene>
<evidence type="ECO:0000313" key="2">
    <source>
        <dbReference type="EMBL" id="EPS43062.1"/>
    </source>
</evidence>
<dbReference type="EMBL" id="AQGS01000089">
    <property type="protein sequence ID" value="EPS43062.1"/>
    <property type="molecule type" value="Genomic_DNA"/>
</dbReference>
<dbReference type="OrthoDB" id="5291322at2759"/>
<feature type="region of interest" description="Disordered" evidence="1">
    <location>
        <begin position="394"/>
        <end position="414"/>
    </location>
</feature>
<organism evidence="2 3">
    <name type="scientific">Dactylellina haptotyla (strain CBS 200.50)</name>
    <name type="common">Nematode-trapping fungus</name>
    <name type="synonym">Monacrosporium haptotylum</name>
    <dbReference type="NCBI Taxonomy" id="1284197"/>
    <lineage>
        <taxon>Eukaryota</taxon>
        <taxon>Fungi</taxon>
        <taxon>Dikarya</taxon>
        <taxon>Ascomycota</taxon>
        <taxon>Pezizomycotina</taxon>
        <taxon>Orbiliomycetes</taxon>
        <taxon>Orbiliales</taxon>
        <taxon>Orbiliaceae</taxon>
        <taxon>Dactylellina</taxon>
    </lineage>
</organism>